<dbReference type="InterPro" id="IPR012854">
    <property type="entry name" value="Cu_amine_oxidase-like_N"/>
</dbReference>
<name>A0A081NUI5_9BACL</name>
<dbReference type="Proteomes" id="UP000028123">
    <property type="component" value="Unassembled WGS sequence"/>
</dbReference>
<gene>
    <name evidence="2" type="ORF">ET33_27915</name>
</gene>
<sequence length="120" mass="13128">MNFLSEENITAFISFKHGAYSNIPTKGNKKYILTEVAYPIVVNGKEFKDAAAPILNYEGSTYVPLVKLGDLTGVIYKWNDAAKRVEIDTGTKGTPSGNNSLLLDTKTVSDNKNIVRLNTA</sequence>
<dbReference type="eggNOG" id="ENOG502ZFXR">
    <property type="taxonomic scope" value="Bacteria"/>
</dbReference>
<proteinExistence type="predicted"/>
<dbReference type="EMBL" id="JNVM01000044">
    <property type="protein sequence ID" value="KEQ22108.1"/>
    <property type="molecule type" value="Genomic_DNA"/>
</dbReference>
<comment type="caution">
    <text evidence="2">The sequence shown here is derived from an EMBL/GenBank/DDBJ whole genome shotgun (WGS) entry which is preliminary data.</text>
</comment>
<dbReference type="RefSeq" id="WP_036692399.1">
    <property type="nucleotide sequence ID" value="NZ_JNVM01000044.1"/>
</dbReference>
<organism evidence="2 3">
    <name type="scientific">Paenibacillus tyrfis</name>
    <dbReference type="NCBI Taxonomy" id="1501230"/>
    <lineage>
        <taxon>Bacteria</taxon>
        <taxon>Bacillati</taxon>
        <taxon>Bacillota</taxon>
        <taxon>Bacilli</taxon>
        <taxon>Bacillales</taxon>
        <taxon>Paenibacillaceae</taxon>
        <taxon>Paenibacillus</taxon>
    </lineage>
</organism>
<dbReference type="OrthoDB" id="1357684at2"/>
<evidence type="ECO:0000259" key="1">
    <source>
        <dbReference type="Pfam" id="PF07833"/>
    </source>
</evidence>
<protein>
    <recommendedName>
        <fullName evidence="1">Copper amine oxidase-like N-terminal domain-containing protein</fullName>
    </recommendedName>
</protein>
<evidence type="ECO:0000313" key="3">
    <source>
        <dbReference type="Proteomes" id="UP000028123"/>
    </source>
</evidence>
<feature type="domain" description="Copper amine oxidase-like N-terminal" evidence="1">
    <location>
        <begin position="41"/>
        <end position="92"/>
    </location>
</feature>
<dbReference type="AlphaFoldDB" id="A0A081NUI5"/>
<dbReference type="Pfam" id="PF07833">
    <property type="entry name" value="Cu_amine_oxidN1"/>
    <property type="match status" value="1"/>
</dbReference>
<reference evidence="2 3" key="1">
    <citation type="submission" date="2014-06" db="EMBL/GenBank/DDBJ databases">
        <title>Draft genome sequence of Paenibacillus sp. MSt1.</title>
        <authorList>
            <person name="Aw Y.K."/>
            <person name="Ong K.S."/>
            <person name="Gan H.M."/>
            <person name="Lee S.M."/>
        </authorList>
    </citation>
    <scope>NUCLEOTIDE SEQUENCE [LARGE SCALE GENOMIC DNA]</scope>
    <source>
        <strain evidence="2 3">MSt1</strain>
    </source>
</reference>
<accession>A0A081NUI5</accession>
<evidence type="ECO:0000313" key="2">
    <source>
        <dbReference type="EMBL" id="KEQ22108.1"/>
    </source>
</evidence>
<keyword evidence="3" id="KW-1185">Reference proteome</keyword>